<dbReference type="Gene3D" id="3.10.105.10">
    <property type="entry name" value="Dipeptide-binding Protein, Domain 3"/>
    <property type="match status" value="1"/>
</dbReference>
<evidence type="ECO:0000256" key="3">
    <source>
        <dbReference type="ARBA" id="ARBA00022448"/>
    </source>
</evidence>
<comment type="subcellular location">
    <subcellularLocation>
        <location evidence="1">Cell envelope</location>
    </subcellularLocation>
</comment>
<dbReference type="RefSeq" id="WP_381539971.1">
    <property type="nucleotide sequence ID" value="NZ_JBHUGI010000037.1"/>
</dbReference>
<evidence type="ECO:0000256" key="5">
    <source>
        <dbReference type="SAM" id="MobiDB-lite"/>
    </source>
</evidence>
<reference evidence="8" key="1">
    <citation type="journal article" date="2019" name="Int. J. Syst. Evol. Microbiol.">
        <title>The Global Catalogue of Microorganisms (GCM) 10K type strain sequencing project: providing services to taxonomists for standard genome sequencing and annotation.</title>
        <authorList>
            <consortium name="The Broad Institute Genomics Platform"/>
            <consortium name="The Broad Institute Genome Sequencing Center for Infectious Disease"/>
            <person name="Wu L."/>
            <person name="Ma J."/>
        </authorList>
    </citation>
    <scope>NUCLEOTIDE SEQUENCE [LARGE SCALE GENOMIC DNA]</scope>
    <source>
        <strain evidence="8">CGMCC 4.7177</strain>
    </source>
</reference>
<dbReference type="PROSITE" id="PS51257">
    <property type="entry name" value="PROKAR_LIPOPROTEIN"/>
    <property type="match status" value="1"/>
</dbReference>
<organism evidence="7 8">
    <name type="scientific">Sporosarcina siberiensis</name>
    <dbReference type="NCBI Taxonomy" id="1365606"/>
    <lineage>
        <taxon>Bacteria</taxon>
        <taxon>Bacillati</taxon>
        <taxon>Bacillota</taxon>
        <taxon>Bacilli</taxon>
        <taxon>Bacillales</taxon>
        <taxon>Caryophanaceae</taxon>
        <taxon>Sporosarcina</taxon>
    </lineage>
</organism>
<sequence length="562" mass="62770">MKNKTWLGLIFLAIFTVILSGCNFSSSDKKEDEDKKEESTGTDKTEDKGEDKAEESAGQVLRVSASAEIPTMDSTKAHDGVAFNVLNNTNEGLYRQDENNESILALAEKHEENEDGTVHTFTLKETTWSNGDPVTAADFEYAWKRVMKDAGAYNYMLATAGIKNSEAIMDEEMDADELGIKATGDYTLEVTLEGPNPLFKTLLAFPTFLPQNQKFVEEQGDQYALEAENVLANGPFVLTKWTHEQGWTMEKNADYWDADNVKLDEIEVYVVKEPSTGANLYETDKLDRTVLTSALVDQYADNPDFKIEKESNIVFLRFNHGHPVLGNPEIRRAVNMAIDRDGLTDVILKDGSSPLYGVVAGGYYQSPDGEDYRELNGDINKGTPEEAKALWEKTLAELGETEVTVSINIADSESHKKVAEFLQAQLEDNLPGFKLDIKAVPFAQRLEIEKGITYDLSLSSWGPDYSDPMTYLDMWLKDGSANRMGYDNAKLNDLVADAYVDTDLSKRFETLLNIEKILLEEDAAIAPLYQTGTAILIQDKVKGLVKHPSGAEFSYKWTYIEE</sequence>
<dbReference type="PIRSF" id="PIRSF002741">
    <property type="entry name" value="MppA"/>
    <property type="match status" value="1"/>
</dbReference>
<dbReference type="Gene3D" id="3.90.76.10">
    <property type="entry name" value="Dipeptide-binding Protein, Domain 1"/>
    <property type="match status" value="1"/>
</dbReference>
<dbReference type="Proteomes" id="UP001597218">
    <property type="component" value="Unassembled WGS sequence"/>
</dbReference>
<dbReference type="InterPro" id="IPR039424">
    <property type="entry name" value="SBP_5"/>
</dbReference>
<feature type="region of interest" description="Disordered" evidence="5">
    <location>
        <begin position="26"/>
        <end position="61"/>
    </location>
</feature>
<proteinExistence type="inferred from homology"/>
<dbReference type="InterPro" id="IPR000914">
    <property type="entry name" value="SBP_5_dom"/>
</dbReference>
<dbReference type="InterPro" id="IPR030678">
    <property type="entry name" value="Peptide/Ni-bd"/>
</dbReference>
<protein>
    <submittedName>
        <fullName evidence="7">Peptide ABC transporter substrate-binding protein</fullName>
    </submittedName>
</protein>
<evidence type="ECO:0000259" key="6">
    <source>
        <dbReference type="Pfam" id="PF00496"/>
    </source>
</evidence>
<accession>A0ABW4SKU1</accession>
<feature type="compositionally biased region" description="Basic and acidic residues" evidence="5">
    <location>
        <begin position="27"/>
        <end position="55"/>
    </location>
</feature>
<gene>
    <name evidence="7" type="ORF">ACFSFY_16495</name>
</gene>
<dbReference type="Pfam" id="PF00496">
    <property type="entry name" value="SBP_bac_5"/>
    <property type="match status" value="1"/>
</dbReference>
<dbReference type="PANTHER" id="PTHR30290">
    <property type="entry name" value="PERIPLASMIC BINDING COMPONENT OF ABC TRANSPORTER"/>
    <property type="match status" value="1"/>
</dbReference>
<evidence type="ECO:0000256" key="2">
    <source>
        <dbReference type="ARBA" id="ARBA00005695"/>
    </source>
</evidence>
<dbReference type="Gene3D" id="3.40.190.10">
    <property type="entry name" value="Periplasmic binding protein-like II"/>
    <property type="match status" value="1"/>
</dbReference>
<keyword evidence="3" id="KW-0813">Transport</keyword>
<evidence type="ECO:0000256" key="1">
    <source>
        <dbReference type="ARBA" id="ARBA00004196"/>
    </source>
</evidence>
<dbReference type="SUPFAM" id="SSF53850">
    <property type="entry name" value="Periplasmic binding protein-like II"/>
    <property type="match status" value="1"/>
</dbReference>
<keyword evidence="8" id="KW-1185">Reference proteome</keyword>
<evidence type="ECO:0000256" key="4">
    <source>
        <dbReference type="ARBA" id="ARBA00022729"/>
    </source>
</evidence>
<dbReference type="CDD" id="cd08504">
    <property type="entry name" value="PBP2_OppA"/>
    <property type="match status" value="1"/>
</dbReference>
<evidence type="ECO:0000313" key="7">
    <source>
        <dbReference type="EMBL" id="MFD1929640.1"/>
    </source>
</evidence>
<evidence type="ECO:0000313" key="8">
    <source>
        <dbReference type="Proteomes" id="UP001597218"/>
    </source>
</evidence>
<dbReference type="EMBL" id="JBHUGI010000037">
    <property type="protein sequence ID" value="MFD1929640.1"/>
    <property type="molecule type" value="Genomic_DNA"/>
</dbReference>
<dbReference type="PANTHER" id="PTHR30290:SF10">
    <property type="entry name" value="PERIPLASMIC OLIGOPEPTIDE-BINDING PROTEIN-RELATED"/>
    <property type="match status" value="1"/>
</dbReference>
<feature type="domain" description="Solute-binding protein family 5" evidence="6">
    <location>
        <begin position="105"/>
        <end position="481"/>
    </location>
</feature>
<name>A0ABW4SKU1_9BACL</name>
<keyword evidence="4" id="KW-0732">Signal</keyword>
<comment type="similarity">
    <text evidence="2">Belongs to the bacterial solute-binding protein 5 family.</text>
</comment>
<comment type="caution">
    <text evidence="7">The sequence shown here is derived from an EMBL/GenBank/DDBJ whole genome shotgun (WGS) entry which is preliminary data.</text>
</comment>